<evidence type="ECO:0000313" key="7">
    <source>
        <dbReference type="EMBL" id="OUK04564.1"/>
    </source>
</evidence>
<dbReference type="PROSITE" id="PS01129">
    <property type="entry name" value="PSI_RLU"/>
    <property type="match status" value="1"/>
</dbReference>
<dbReference type="InterPro" id="IPR006225">
    <property type="entry name" value="PsdUridine_synth_RluC/D"/>
</dbReference>
<dbReference type="Pfam" id="PF00849">
    <property type="entry name" value="PseudoU_synth_2"/>
    <property type="match status" value="1"/>
</dbReference>
<dbReference type="PANTHER" id="PTHR21600">
    <property type="entry name" value="MITOCHONDRIAL RNA PSEUDOURIDINE SYNTHASE"/>
    <property type="match status" value="1"/>
</dbReference>
<evidence type="ECO:0000259" key="6">
    <source>
        <dbReference type="Pfam" id="PF00849"/>
    </source>
</evidence>
<dbReference type="InterPro" id="IPR050188">
    <property type="entry name" value="RluA_PseudoU_synthase"/>
</dbReference>
<dbReference type="InterPro" id="IPR006145">
    <property type="entry name" value="PsdUridine_synth_RsuA/RluA"/>
</dbReference>
<dbReference type="InterPro" id="IPR006224">
    <property type="entry name" value="PsdUridine_synth_RluA-like_CS"/>
</dbReference>
<gene>
    <name evidence="7" type="ORF">BZZ03_06050</name>
</gene>
<comment type="caution">
    <text evidence="7">The sequence shown here is derived from an EMBL/GenBank/DDBJ whole genome shotgun (WGS) entry which is preliminary data.</text>
</comment>
<evidence type="ECO:0000313" key="8">
    <source>
        <dbReference type="Proteomes" id="UP000194606"/>
    </source>
</evidence>
<dbReference type="PANTHER" id="PTHR21600:SF44">
    <property type="entry name" value="RIBOSOMAL LARGE SUBUNIT PSEUDOURIDINE SYNTHASE D"/>
    <property type="match status" value="1"/>
</dbReference>
<dbReference type="RefSeq" id="WP_086582775.1">
    <property type="nucleotide sequence ID" value="NZ_CP141700.1"/>
</dbReference>
<dbReference type="SUPFAM" id="SSF55120">
    <property type="entry name" value="Pseudouridine synthase"/>
    <property type="match status" value="1"/>
</dbReference>
<evidence type="ECO:0000256" key="4">
    <source>
        <dbReference type="PIRSR" id="PIRSR606225-1"/>
    </source>
</evidence>
<dbReference type="GO" id="GO:0009982">
    <property type="term" value="F:pseudouridine synthase activity"/>
    <property type="evidence" value="ECO:0007669"/>
    <property type="project" value="InterPro"/>
</dbReference>
<proteinExistence type="inferred from homology"/>
<dbReference type="CDD" id="cd02869">
    <property type="entry name" value="PseudoU_synth_RluA_like"/>
    <property type="match status" value="1"/>
</dbReference>
<dbReference type="GO" id="GO:0140098">
    <property type="term" value="F:catalytic activity, acting on RNA"/>
    <property type="evidence" value="ECO:0007669"/>
    <property type="project" value="UniProtKB-ARBA"/>
</dbReference>
<comment type="similarity">
    <text evidence="2 5">Belongs to the pseudouridine synthase RluA family.</text>
</comment>
<dbReference type="NCBIfam" id="TIGR00005">
    <property type="entry name" value="rluA_subfam"/>
    <property type="match status" value="1"/>
</dbReference>
<accession>A0A252CDC1</accession>
<dbReference type="EMBL" id="MUIZ01000003">
    <property type="protein sequence ID" value="OUK04564.1"/>
    <property type="molecule type" value="Genomic_DNA"/>
</dbReference>
<dbReference type="GO" id="GO:0000455">
    <property type="term" value="P:enzyme-directed rRNA pseudouridine synthesis"/>
    <property type="evidence" value="ECO:0007669"/>
    <property type="project" value="TreeGrafter"/>
</dbReference>
<keyword evidence="3 5" id="KW-0413">Isomerase</keyword>
<dbReference type="Gene3D" id="3.30.2350.10">
    <property type="entry name" value="Pseudouridine synthase"/>
    <property type="match status" value="1"/>
</dbReference>
<sequence>MKFSLILPKKIKKQSVSHLLEHTWLVPRKQRHLLRTKKHVFLNGTLADWEDSIKPQDEVTLIFDDDDFRQLEVPVGNPHLADILYEDEHLVIVNKPEGMKTHGNTAEEIALQNHVTARLKSPVHVVHRLDKETSGAVLFAKNQLILPILGKMFEENKIHRSYLAVVQGYFNEKSLTLNKNIGRDRHDRKKYATSKNGKRAITHVTVLEKEHNHSLVRCTLDTGRTHQIRVHLSSERHPIVGDPLYNLALKKQRLMLHAEKIYFLHPFTEELIEIKASSQTFQQGKKSLLSKSRP</sequence>
<dbReference type="EC" id="5.4.99.-" evidence="5"/>
<evidence type="ECO:0000256" key="1">
    <source>
        <dbReference type="ARBA" id="ARBA00000073"/>
    </source>
</evidence>
<evidence type="ECO:0000256" key="2">
    <source>
        <dbReference type="ARBA" id="ARBA00010876"/>
    </source>
</evidence>
<dbReference type="InterPro" id="IPR020103">
    <property type="entry name" value="PsdUridine_synth_cat_dom_sf"/>
</dbReference>
<dbReference type="Proteomes" id="UP000194606">
    <property type="component" value="Unassembled WGS sequence"/>
</dbReference>
<protein>
    <recommendedName>
        <fullName evidence="5">Pseudouridine synthase</fullName>
        <ecNumber evidence="5">5.4.99.-</ecNumber>
    </recommendedName>
</protein>
<name>A0A252CDC1_9LACT</name>
<organism evidence="7 8">
    <name type="scientific">Lactococcus petauri</name>
    <dbReference type="NCBI Taxonomy" id="1940789"/>
    <lineage>
        <taxon>Bacteria</taxon>
        <taxon>Bacillati</taxon>
        <taxon>Bacillota</taxon>
        <taxon>Bacilli</taxon>
        <taxon>Lactobacillales</taxon>
        <taxon>Streptococcaceae</taxon>
        <taxon>Lactococcus</taxon>
    </lineage>
</organism>
<comment type="function">
    <text evidence="5">Responsible for synthesis of pseudouridine from uracil.</text>
</comment>
<dbReference type="AlphaFoldDB" id="A0A252CDC1"/>
<reference evidence="7 8" key="1">
    <citation type="submission" date="2017-02" db="EMBL/GenBank/DDBJ databases">
        <authorList>
            <person name="Peterson S.W."/>
        </authorList>
    </citation>
    <scope>NUCLEOTIDE SEQUENCE [LARGE SCALE GENOMIC DNA]</scope>
    <source>
        <strain evidence="7">159469</strain>
    </source>
</reference>
<evidence type="ECO:0000256" key="5">
    <source>
        <dbReference type="RuleBase" id="RU362028"/>
    </source>
</evidence>
<feature type="domain" description="Pseudouridine synthase RsuA/RluA-like" evidence="6">
    <location>
        <begin position="89"/>
        <end position="234"/>
    </location>
</feature>
<feature type="active site" evidence="4">
    <location>
        <position position="130"/>
    </location>
</feature>
<evidence type="ECO:0000256" key="3">
    <source>
        <dbReference type="ARBA" id="ARBA00023235"/>
    </source>
</evidence>
<comment type="catalytic activity">
    <reaction evidence="1 5">
        <text>a uridine in RNA = a pseudouridine in RNA</text>
        <dbReference type="Rhea" id="RHEA:48348"/>
        <dbReference type="Rhea" id="RHEA-COMP:12068"/>
        <dbReference type="Rhea" id="RHEA-COMP:12069"/>
        <dbReference type="ChEBI" id="CHEBI:65314"/>
        <dbReference type="ChEBI" id="CHEBI:65315"/>
    </reaction>
</comment>
<dbReference type="GO" id="GO:0003723">
    <property type="term" value="F:RNA binding"/>
    <property type="evidence" value="ECO:0007669"/>
    <property type="project" value="InterPro"/>
</dbReference>